<dbReference type="Proteomes" id="UP000188586">
    <property type="component" value="Unassembled WGS sequence"/>
</dbReference>
<evidence type="ECO:0000313" key="1">
    <source>
        <dbReference type="EMBL" id="OOH72776.1"/>
    </source>
</evidence>
<proteinExistence type="predicted"/>
<comment type="caution">
    <text evidence="1">The sequence shown here is derived from an EMBL/GenBank/DDBJ whole genome shotgun (WGS) entry which is preliminary data.</text>
</comment>
<sequence>METTCVIPVRNSGSWILTHSGRHVELPDPDPEEIVIEDIARGLSRECRFSGQCQDFYSVAQHSVLASRIVEKGYALEALLHDAAEAYLRDIPQPLKRLMPEYSRIERKFDQVIRHRFGLPDKMSAFVHQADRVLLATEKRDLMAHDPWPWPILDGIEPLPDRIVPWSGEIAMKLFLYRFEELMEETMQSDEPEFWKSGRRHR</sequence>
<gene>
    <name evidence="1" type="ORF">BOX24_05150</name>
</gene>
<dbReference type="SUPFAM" id="SSF109604">
    <property type="entry name" value="HD-domain/PDEase-like"/>
    <property type="match status" value="1"/>
</dbReference>
<evidence type="ECO:0000313" key="2">
    <source>
        <dbReference type="Proteomes" id="UP000188586"/>
    </source>
</evidence>
<dbReference type="EMBL" id="MPOJ01000010">
    <property type="protein sequence ID" value="OOH72776.1"/>
    <property type="molecule type" value="Genomic_DNA"/>
</dbReference>
<organism evidence="1 2">
    <name type="scientific">Leptospirillum ferriphilum</name>
    <dbReference type="NCBI Taxonomy" id="178606"/>
    <lineage>
        <taxon>Bacteria</taxon>
        <taxon>Pseudomonadati</taxon>
        <taxon>Nitrospirota</taxon>
        <taxon>Nitrospiria</taxon>
        <taxon>Nitrospirales</taxon>
        <taxon>Nitrospiraceae</taxon>
        <taxon>Leptospirillum</taxon>
    </lineage>
</organism>
<dbReference type="AlphaFoldDB" id="A0A1V3SV83"/>
<dbReference type="RefSeq" id="WP_077303801.1">
    <property type="nucleotide sequence ID" value="NZ_JBPKCJ010000001.1"/>
</dbReference>
<protein>
    <recommendedName>
        <fullName evidence="3">Phosphohydrolase</fullName>
    </recommendedName>
</protein>
<reference evidence="1 2" key="1">
    <citation type="submission" date="2016-11" db="EMBL/GenBank/DDBJ databases">
        <title>Comparative genomics of co-occurring bacteria in distinct bioleaching systems unravels niche-specific adaptation.</title>
        <authorList>
            <person name="Zhang X."/>
            <person name="Liu X."/>
            <person name="Yin H."/>
        </authorList>
    </citation>
    <scope>NUCLEOTIDE SEQUENCE [LARGE SCALE GENOMIC DNA]</scope>
    <source>
        <strain evidence="1 2">DX</strain>
    </source>
</reference>
<name>A0A1V3SV83_9BACT</name>
<evidence type="ECO:0008006" key="3">
    <source>
        <dbReference type="Google" id="ProtNLM"/>
    </source>
</evidence>
<accession>A0A1V3SV83</accession>
<dbReference type="Gene3D" id="1.10.3210.10">
    <property type="entry name" value="Hypothetical protein af1432"/>
    <property type="match status" value="1"/>
</dbReference>